<reference evidence="18" key="2">
    <citation type="submission" date="2025-09" db="UniProtKB">
        <authorList>
            <consortium name="Ensembl"/>
        </authorList>
    </citation>
    <scope>IDENTIFICATION</scope>
</reference>
<dbReference type="InterPro" id="IPR043504">
    <property type="entry name" value="Peptidase_S1_PA_chymotrypsin"/>
</dbReference>
<dbReference type="OrthoDB" id="10004439at2759"/>
<evidence type="ECO:0000256" key="8">
    <source>
        <dbReference type="ARBA" id="ARBA00022837"/>
    </source>
</evidence>
<dbReference type="Gene3D" id="4.10.740.10">
    <property type="entry name" value="Coagulation Factor IX"/>
    <property type="match status" value="1"/>
</dbReference>
<dbReference type="Gene3D" id="2.40.10.10">
    <property type="entry name" value="Trypsin-like serine proteases"/>
    <property type="match status" value="2"/>
</dbReference>
<dbReference type="SMART" id="SM00069">
    <property type="entry name" value="GLA"/>
    <property type="match status" value="1"/>
</dbReference>
<dbReference type="CTD" id="100038778"/>
<dbReference type="PROSITE" id="PS50240">
    <property type="entry name" value="TRYPSIN_DOM"/>
    <property type="match status" value="1"/>
</dbReference>
<dbReference type="PIRSF" id="PIRSF001143">
    <property type="entry name" value="Factor_X"/>
    <property type="match status" value="1"/>
</dbReference>
<accession>A0A3Q3Q1H0</accession>
<dbReference type="FunFam" id="2.10.25.10:FF:000109">
    <property type="entry name" value="Notch homolog 4, [Drosophila]"/>
    <property type="match status" value="1"/>
</dbReference>
<dbReference type="AlphaFoldDB" id="A0A3Q3Q1H0"/>
<dbReference type="PANTHER" id="PTHR24278">
    <property type="entry name" value="COAGULATION FACTOR"/>
    <property type="match status" value="1"/>
</dbReference>
<keyword evidence="7 13" id="KW-0378">Hydrolase</keyword>
<dbReference type="InterPro" id="IPR012224">
    <property type="entry name" value="Pept_S1A_FX"/>
</dbReference>
<evidence type="ECO:0000256" key="10">
    <source>
        <dbReference type="ARBA" id="ARBA00023180"/>
    </source>
</evidence>
<evidence type="ECO:0000313" key="18">
    <source>
        <dbReference type="Ensembl" id="ENSMALP00000002265.1"/>
    </source>
</evidence>
<reference evidence="18" key="1">
    <citation type="submission" date="2025-08" db="UniProtKB">
        <authorList>
            <consortium name="Ensembl"/>
        </authorList>
    </citation>
    <scope>IDENTIFICATION</scope>
</reference>
<feature type="domain" description="EGF-like" evidence="15">
    <location>
        <begin position="93"/>
        <end position="129"/>
    </location>
</feature>
<evidence type="ECO:0000256" key="5">
    <source>
        <dbReference type="ARBA" id="ARBA00022729"/>
    </source>
</evidence>
<dbReference type="STRING" id="43700.ENSMALP00000002265"/>
<feature type="disulfide bond" evidence="12">
    <location>
        <begin position="119"/>
        <end position="128"/>
    </location>
</feature>
<keyword evidence="9 12" id="KW-1015">Disulfide bond</keyword>
<evidence type="ECO:0000313" key="19">
    <source>
        <dbReference type="Proteomes" id="UP000261600"/>
    </source>
</evidence>
<evidence type="ECO:0000259" key="17">
    <source>
        <dbReference type="PROSITE" id="PS50998"/>
    </source>
</evidence>
<dbReference type="FunFam" id="4.10.740.10:FF:000001">
    <property type="entry name" value="vitamin K-dependent protein S"/>
    <property type="match status" value="1"/>
</dbReference>
<dbReference type="GeneID" id="109971099"/>
<dbReference type="SMART" id="SM00181">
    <property type="entry name" value="EGF"/>
    <property type="match status" value="2"/>
</dbReference>
<dbReference type="Pfam" id="PF00594">
    <property type="entry name" value="Gla"/>
    <property type="match status" value="1"/>
</dbReference>
<dbReference type="GO" id="GO:0007596">
    <property type="term" value="P:blood coagulation"/>
    <property type="evidence" value="ECO:0007669"/>
    <property type="project" value="InterPro"/>
</dbReference>
<evidence type="ECO:0000256" key="12">
    <source>
        <dbReference type="PROSITE-ProRule" id="PRU00076"/>
    </source>
</evidence>
<evidence type="ECO:0000256" key="4">
    <source>
        <dbReference type="ARBA" id="ARBA00022670"/>
    </source>
</evidence>
<feature type="domain" description="Gla" evidence="17">
    <location>
        <begin position="47"/>
        <end position="93"/>
    </location>
</feature>
<dbReference type="InterPro" id="IPR033116">
    <property type="entry name" value="TRYPSIN_SER"/>
</dbReference>
<keyword evidence="4 13" id="KW-0645">Protease</keyword>
<keyword evidence="3 12" id="KW-0245">EGF-like domain</keyword>
<dbReference type="RefSeq" id="XP_020474808.1">
    <property type="nucleotide sequence ID" value="XM_020619152.1"/>
</dbReference>
<dbReference type="Gene3D" id="2.10.25.10">
    <property type="entry name" value="Laminin"/>
    <property type="match status" value="2"/>
</dbReference>
<keyword evidence="6" id="KW-0677">Repeat</keyword>
<dbReference type="InterPro" id="IPR001881">
    <property type="entry name" value="EGF-like_Ca-bd_dom"/>
</dbReference>
<dbReference type="InterPro" id="IPR001314">
    <property type="entry name" value="Peptidase_S1A"/>
</dbReference>
<evidence type="ECO:0000256" key="2">
    <source>
        <dbReference type="ARBA" id="ARBA00022525"/>
    </source>
</evidence>
<dbReference type="SUPFAM" id="SSF50494">
    <property type="entry name" value="Trypsin-like serine proteases"/>
    <property type="match status" value="1"/>
</dbReference>
<protein>
    <recommendedName>
        <fullName evidence="20">Coagulation factor VII, like</fullName>
    </recommendedName>
</protein>
<evidence type="ECO:0000256" key="3">
    <source>
        <dbReference type="ARBA" id="ARBA00022536"/>
    </source>
</evidence>
<keyword evidence="8" id="KW-0106">Calcium</keyword>
<dbReference type="PANTHER" id="PTHR24278:SF34">
    <property type="entry name" value="COAGULATION FACTOR VII,-LIKE"/>
    <property type="match status" value="1"/>
</dbReference>
<dbReference type="GO" id="GO:0005615">
    <property type="term" value="C:extracellular space"/>
    <property type="evidence" value="ECO:0007669"/>
    <property type="project" value="TreeGrafter"/>
</dbReference>
<dbReference type="Ensembl" id="ENSMALT00000002329.1">
    <property type="protein sequence ID" value="ENSMALP00000002265.1"/>
    <property type="gene ID" value="ENSMALG00000001692.1"/>
</dbReference>
<dbReference type="PROSITE" id="PS50026">
    <property type="entry name" value="EGF_3"/>
    <property type="match status" value="1"/>
</dbReference>
<dbReference type="InterPro" id="IPR035972">
    <property type="entry name" value="GLA-like_dom_SF"/>
</dbReference>
<dbReference type="PROSITE" id="PS00134">
    <property type="entry name" value="TRYPSIN_HIS"/>
    <property type="match status" value="1"/>
</dbReference>
<dbReference type="InterPro" id="IPR009003">
    <property type="entry name" value="Peptidase_S1_PA"/>
</dbReference>
<dbReference type="SMART" id="SM00020">
    <property type="entry name" value="Tryp_SPc"/>
    <property type="match status" value="1"/>
</dbReference>
<dbReference type="PROSITE" id="PS00011">
    <property type="entry name" value="GLA_1"/>
    <property type="match status" value="1"/>
</dbReference>
<evidence type="ECO:0000256" key="7">
    <source>
        <dbReference type="ARBA" id="ARBA00022801"/>
    </source>
</evidence>
<keyword evidence="19" id="KW-1185">Reference proteome</keyword>
<dbReference type="PROSITE" id="PS00135">
    <property type="entry name" value="TRYPSIN_SER"/>
    <property type="match status" value="1"/>
</dbReference>
<feature type="active site" description="Charge relay system" evidence="11">
    <location>
        <position position="282"/>
    </location>
</feature>
<evidence type="ECO:0000259" key="15">
    <source>
        <dbReference type="PROSITE" id="PS50026"/>
    </source>
</evidence>
<keyword evidence="10" id="KW-0325">Glycoprotein</keyword>
<dbReference type="InterPro" id="IPR050442">
    <property type="entry name" value="Peptidase_S1_coag_factors"/>
</dbReference>
<dbReference type="PRINTS" id="PR00722">
    <property type="entry name" value="CHYMOTRYPSIN"/>
</dbReference>
<dbReference type="PROSITE" id="PS00022">
    <property type="entry name" value="EGF_1"/>
    <property type="match status" value="1"/>
</dbReference>
<feature type="chain" id="PRO_5018652822" description="Coagulation factor VII, like" evidence="14">
    <location>
        <begin position="27"/>
        <end position="430"/>
    </location>
</feature>
<evidence type="ECO:0000256" key="6">
    <source>
        <dbReference type="ARBA" id="ARBA00022737"/>
    </source>
</evidence>
<dbReference type="PROSITE" id="PS01186">
    <property type="entry name" value="EGF_2"/>
    <property type="match status" value="1"/>
</dbReference>
<dbReference type="InterPro" id="IPR017857">
    <property type="entry name" value="Coagulation_fac-like_Gla_dom"/>
</dbReference>
<comment type="caution">
    <text evidence="12">Lacks conserved residue(s) required for the propagation of feature annotation.</text>
</comment>
<keyword evidence="2" id="KW-0964">Secreted</keyword>
<dbReference type="InterPro" id="IPR001254">
    <property type="entry name" value="Trypsin_dom"/>
</dbReference>
<dbReference type="PROSITE" id="PS50998">
    <property type="entry name" value="GLA_2"/>
    <property type="match status" value="1"/>
</dbReference>
<evidence type="ECO:0000256" key="14">
    <source>
        <dbReference type="SAM" id="SignalP"/>
    </source>
</evidence>
<dbReference type="FunFam" id="2.40.10.10:FF:000013">
    <property type="entry name" value="Coagulation factor X"/>
    <property type="match status" value="1"/>
</dbReference>
<sequence>MAFVRTEMKQLFFLRLLIASLPACTGLPGGVFVSRPEASVFLHRSRRANSLFEELWHGNVERECVEEKCSYEEAKEIFALPQQLEEFWTRHTAVDQCLSSPCKNRATCTSNPNTYVCKCPPGFVGRNCDKVLSTSNGCRYKNGGCEHFCREFPDRSYICFCAPGYRLDQDDNSTCLPEDDVPCGRPLLHFTPRVVNGKTCPKGHCPWQALLTEHDVYTCGAIILSDQWALTAAHCIWRKPTAIFHIIVGEHDREENEATEQRRRVVRHVIHHNYNQSSSDSDLAMLKLYRPVKLGPYVVPICLPAWNSTFSQTLANVRFSTVSGWGRLAQSGPPARFLQCLVLPMVRLQECRKHTQLNITRNMLCAGLRQGGQDACEGDSGGPLVTRYKKTWFLTGVVSWGKGCANENMYGVYTRVSSYLGWIEDIMSTS</sequence>
<dbReference type="KEGG" id="malb:109971099"/>
<dbReference type="SMART" id="SM00179">
    <property type="entry name" value="EGF_CA"/>
    <property type="match status" value="1"/>
</dbReference>
<dbReference type="CDD" id="cd00054">
    <property type="entry name" value="EGF_CA"/>
    <property type="match status" value="1"/>
</dbReference>
<dbReference type="InterPro" id="IPR000294">
    <property type="entry name" value="GLA_domain"/>
</dbReference>
<keyword evidence="5 14" id="KW-0732">Signal</keyword>
<dbReference type="Proteomes" id="UP000261600">
    <property type="component" value="Unplaced"/>
</dbReference>
<dbReference type="CDD" id="cd00190">
    <property type="entry name" value="Tryp_SPc"/>
    <property type="match status" value="1"/>
</dbReference>
<dbReference type="Pfam" id="PF14670">
    <property type="entry name" value="FXa_inhibition"/>
    <property type="match status" value="1"/>
</dbReference>
<evidence type="ECO:0000256" key="1">
    <source>
        <dbReference type="ARBA" id="ARBA00004613"/>
    </source>
</evidence>
<dbReference type="SUPFAM" id="SSF57630">
    <property type="entry name" value="GLA-domain"/>
    <property type="match status" value="1"/>
</dbReference>
<organism evidence="18 19">
    <name type="scientific">Monopterus albus</name>
    <name type="common">Swamp eel</name>
    <dbReference type="NCBI Taxonomy" id="43700"/>
    <lineage>
        <taxon>Eukaryota</taxon>
        <taxon>Metazoa</taxon>
        <taxon>Chordata</taxon>
        <taxon>Craniata</taxon>
        <taxon>Vertebrata</taxon>
        <taxon>Euteleostomi</taxon>
        <taxon>Actinopterygii</taxon>
        <taxon>Neopterygii</taxon>
        <taxon>Teleostei</taxon>
        <taxon>Neoteleostei</taxon>
        <taxon>Acanthomorphata</taxon>
        <taxon>Anabantaria</taxon>
        <taxon>Synbranchiformes</taxon>
        <taxon>Synbranchidae</taxon>
        <taxon>Monopterus</taxon>
    </lineage>
</organism>
<dbReference type="InterPro" id="IPR000742">
    <property type="entry name" value="EGF"/>
</dbReference>
<feature type="domain" description="Peptidase S1" evidence="16">
    <location>
        <begin position="194"/>
        <end position="428"/>
    </location>
</feature>
<comment type="subcellular location">
    <subcellularLocation>
        <location evidence="1">Secreted</location>
    </subcellularLocation>
</comment>
<feature type="active site" description="Charge relay system" evidence="11">
    <location>
        <position position="380"/>
    </location>
</feature>
<dbReference type="SUPFAM" id="SSF57196">
    <property type="entry name" value="EGF/Laminin"/>
    <property type="match status" value="2"/>
</dbReference>
<evidence type="ECO:0000256" key="11">
    <source>
        <dbReference type="PIRSR" id="PIRSR001143-1"/>
    </source>
</evidence>
<dbReference type="GO" id="GO:0005509">
    <property type="term" value="F:calcium ion binding"/>
    <property type="evidence" value="ECO:0007669"/>
    <property type="project" value="InterPro"/>
</dbReference>
<feature type="active site" description="Charge relay system" evidence="11">
    <location>
        <position position="234"/>
    </location>
</feature>
<evidence type="ECO:0000256" key="9">
    <source>
        <dbReference type="ARBA" id="ARBA00023157"/>
    </source>
</evidence>
<evidence type="ECO:0000259" key="16">
    <source>
        <dbReference type="PROSITE" id="PS50240"/>
    </source>
</evidence>
<dbReference type="InterPro" id="IPR018114">
    <property type="entry name" value="TRYPSIN_HIS"/>
</dbReference>
<evidence type="ECO:0008006" key="20">
    <source>
        <dbReference type="Google" id="ProtNLM"/>
    </source>
</evidence>
<dbReference type="PRINTS" id="PR00001">
    <property type="entry name" value="GLABLOOD"/>
</dbReference>
<dbReference type="Pfam" id="PF00089">
    <property type="entry name" value="Trypsin"/>
    <property type="match status" value="1"/>
</dbReference>
<dbReference type="Pfam" id="PF00008">
    <property type="entry name" value="EGF"/>
    <property type="match status" value="1"/>
</dbReference>
<keyword evidence="13" id="KW-0720">Serine protease</keyword>
<proteinExistence type="predicted"/>
<evidence type="ECO:0000256" key="13">
    <source>
        <dbReference type="RuleBase" id="RU363034"/>
    </source>
</evidence>
<name>A0A3Q3Q1H0_MONAL</name>
<dbReference type="GO" id="GO:0006508">
    <property type="term" value="P:proteolysis"/>
    <property type="evidence" value="ECO:0007669"/>
    <property type="project" value="UniProtKB-KW"/>
</dbReference>
<dbReference type="GO" id="GO:0004252">
    <property type="term" value="F:serine-type endopeptidase activity"/>
    <property type="evidence" value="ECO:0007669"/>
    <property type="project" value="InterPro"/>
</dbReference>
<feature type="signal peptide" evidence="14">
    <location>
        <begin position="1"/>
        <end position="26"/>
    </location>
</feature>